<dbReference type="OrthoDB" id="4942124at2"/>
<dbReference type="Proteomes" id="UP000053199">
    <property type="component" value="Unassembled WGS sequence"/>
</dbReference>
<name>A0A0V8IV58_9MICC</name>
<proteinExistence type="predicted"/>
<dbReference type="Pfam" id="PF01627">
    <property type="entry name" value="Hpt"/>
    <property type="match status" value="1"/>
</dbReference>
<keyword evidence="3" id="KW-1185">Reference proteome</keyword>
<protein>
    <recommendedName>
        <fullName evidence="1">HPt domain-containing protein</fullName>
    </recommendedName>
</protein>
<dbReference type="Gene3D" id="1.20.120.160">
    <property type="entry name" value="HPT domain"/>
    <property type="match status" value="1"/>
</dbReference>
<sequence>MNADPVGVDPAVLSRLRLELDDDEGWFLFLRNFLNHLPRRIDKLRRGLAGADYEVSMDAVLSLKISCQMVGAERLAAMALQLQQSLLVGPDGGLCEIPGLEQVLGEISVLAGETAFVLEARVAQER</sequence>
<dbReference type="SUPFAM" id="SSF47226">
    <property type="entry name" value="Histidine-containing phosphotransfer domain, HPT domain"/>
    <property type="match status" value="1"/>
</dbReference>
<dbReference type="InterPro" id="IPR008207">
    <property type="entry name" value="Sig_transdc_His_kin_Hpt_dom"/>
</dbReference>
<evidence type="ECO:0000313" key="2">
    <source>
        <dbReference type="EMBL" id="KSU78670.1"/>
    </source>
</evidence>
<dbReference type="InterPro" id="IPR036641">
    <property type="entry name" value="HPT_dom_sf"/>
</dbReference>
<dbReference type="GO" id="GO:0000160">
    <property type="term" value="P:phosphorelay signal transduction system"/>
    <property type="evidence" value="ECO:0007669"/>
    <property type="project" value="InterPro"/>
</dbReference>
<accession>A0A0V8IV58</accession>
<evidence type="ECO:0000259" key="1">
    <source>
        <dbReference type="Pfam" id="PF01627"/>
    </source>
</evidence>
<dbReference type="RefSeq" id="WP_058266297.1">
    <property type="nucleotide sequence ID" value="NZ_FMAZ01000001.1"/>
</dbReference>
<evidence type="ECO:0000313" key="3">
    <source>
        <dbReference type="Proteomes" id="UP000053199"/>
    </source>
</evidence>
<dbReference type="EMBL" id="LNQM01000001">
    <property type="protein sequence ID" value="KSU78670.1"/>
    <property type="molecule type" value="Genomic_DNA"/>
</dbReference>
<comment type="caution">
    <text evidence="2">The sequence shown here is derived from an EMBL/GenBank/DDBJ whole genome shotgun (WGS) entry which is preliminary data.</text>
</comment>
<reference evidence="2 3" key="1">
    <citation type="journal article" date="2014" name="Arch. Microbiol.">
        <title>Arthrobacter enclensis sp. nov., isolated from sediment sample.</title>
        <authorList>
            <person name="Dastager S.G."/>
            <person name="Liu Q."/>
            <person name="Tang S.K."/>
            <person name="Krishnamurthi S."/>
            <person name="Lee J.C."/>
            <person name="Li W.J."/>
        </authorList>
    </citation>
    <scope>NUCLEOTIDE SEQUENCE [LARGE SCALE GENOMIC DNA]</scope>
    <source>
        <strain evidence="2 3">NIO-1008</strain>
    </source>
</reference>
<gene>
    <name evidence="2" type="ORF">AS031_01040</name>
</gene>
<feature type="domain" description="HPt" evidence="1">
    <location>
        <begin position="29"/>
        <end position="86"/>
    </location>
</feature>
<organism evidence="2 3">
    <name type="scientific">Pseudarthrobacter enclensis</name>
    <dbReference type="NCBI Taxonomy" id="993070"/>
    <lineage>
        <taxon>Bacteria</taxon>
        <taxon>Bacillati</taxon>
        <taxon>Actinomycetota</taxon>
        <taxon>Actinomycetes</taxon>
        <taxon>Micrococcales</taxon>
        <taxon>Micrococcaceae</taxon>
        <taxon>Pseudarthrobacter</taxon>
    </lineage>
</organism>
<dbReference type="AlphaFoldDB" id="A0A0V8IV58"/>